<name>A0A250J118_9BACT</name>
<dbReference type="AlphaFoldDB" id="A0A250J118"/>
<organism evidence="2 3">
    <name type="scientific">Cystobacter fuscus</name>
    <dbReference type="NCBI Taxonomy" id="43"/>
    <lineage>
        <taxon>Bacteria</taxon>
        <taxon>Pseudomonadati</taxon>
        <taxon>Myxococcota</taxon>
        <taxon>Myxococcia</taxon>
        <taxon>Myxococcales</taxon>
        <taxon>Cystobacterineae</taxon>
        <taxon>Archangiaceae</taxon>
        <taxon>Cystobacter</taxon>
    </lineage>
</organism>
<sequence>MHYLRRQTKGLKSTSCWLLGAALALGGCQAGSDPSEESTAPAAAPVAAALEEEGSSTALKTLPLVDATSATRVFVQQLSKPTALEENVAVNVKLPPPTNKELSNSLVRVLGDTSNPLVLFRSDTLAQLGMIPKSPGPDFFTSFSQLSVTELERRAKNEQQMASGAFGEISTEAVLFNGRHPVSRALGAAVDVRAFSSGALTPLSICPARPVSTTASWGKTLLIRDPAVVLDPARTWDPCTGNGTQGGVWTFAHLIRELAQGSGKTPEDFVKDWLSLWVNQYTVNGDNVLARTDMFAKVIQPWASASGVASALVVNPSTQRNEVLLGGSLNLDIAPFRLLAIVNRADLGKSSGGGYGGSSDAGELRFVFGVTRPSPWGAGTEASCNLKEFTVIFEYGVPRSGCRQVIDWAQKWVQLGTHASFDASYLSQLESMTESVVRHGMAPSKGNQNALNQIRTNEKDFNPQWELREFTLTTENPSGPDTPVNGGLRPHTVALTPDDATHNSNTDPDVASFVLGTIATTGVQAPLMVPTQCAASYTVPFSVNGRPFLGGNALVRLPNRWAAAGASSSSPQEVCARKEFSLNTCNGCHFADTGTTDLNNINNLSFTHISPTSGIPARMSKFLTGGNPGFSFGVPDTQFGASVATWSFADLERRHQRLYDIATCSTCSLRFSLSEGVLGAIQEVAGVVPFEPAIATGGKAPFKVGPITSVDVVKRLVELRPQFKKDVRDEPVDFLRPVETFVH</sequence>
<dbReference type="PROSITE" id="PS51257">
    <property type="entry name" value="PROKAR_LIPOPROTEIN"/>
    <property type="match status" value="1"/>
</dbReference>
<proteinExistence type="predicted"/>
<accession>A0A250J118</accession>
<dbReference type="RefSeq" id="WP_095985961.1">
    <property type="nucleotide sequence ID" value="NZ_CP022098.1"/>
</dbReference>
<dbReference type="Proteomes" id="UP000217257">
    <property type="component" value="Chromosome"/>
</dbReference>
<feature type="chain" id="PRO_5013123491" description="Lipoprotein" evidence="1">
    <location>
        <begin position="31"/>
        <end position="743"/>
    </location>
</feature>
<dbReference type="KEGG" id="cfus:CYFUS_003104"/>
<evidence type="ECO:0000313" key="3">
    <source>
        <dbReference type="Proteomes" id="UP000217257"/>
    </source>
</evidence>
<protein>
    <recommendedName>
        <fullName evidence="4">Lipoprotein</fullName>
    </recommendedName>
</protein>
<dbReference type="EMBL" id="CP022098">
    <property type="protein sequence ID" value="ATB37679.1"/>
    <property type="molecule type" value="Genomic_DNA"/>
</dbReference>
<evidence type="ECO:0000256" key="1">
    <source>
        <dbReference type="SAM" id="SignalP"/>
    </source>
</evidence>
<reference evidence="2 3" key="1">
    <citation type="submission" date="2017-06" db="EMBL/GenBank/DDBJ databases">
        <title>Sequencing and comparative analysis of myxobacterial genomes.</title>
        <authorList>
            <person name="Rupp O."/>
            <person name="Goesmann A."/>
            <person name="Sogaard-Andersen L."/>
        </authorList>
    </citation>
    <scope>NUCLEOTIDE SEQUENCE [LARGE SCALE GENOMIC DNA]</scope>
    <source>
        <strain evidence="2 3">DSM 52655</strain>
    </source>
</reference>
<evidence type="ECO:0000313" key="2">
    <source>
        <dbReference type="EMBL" id="ATB37679.1"/>
    </source>
</evidence>
<evidence type="ECO:0008006" key="4">
    <source>
        <dbReference type="Google" id="ProtNLM"/>
    </source>
</evidence>
<keyword evidence="1" id="KW-0732">Signal</keyword>
<gene>
    <name evidence="2" type="ORF">CYFUS_003104</name>
</gene>
<feature type="signal peptide" evidence="1">
    <location>
        <begin position="1"/>
        <end position="30"/>
    </location>
</feature>